<feature type="chain" id="PRO_5010868258" evidence="1">
    <location>
        <begin position="24"/>
        <end position="184"/>
    </location>
</feature>
<reference evidence="2 3" key="1">
    <citation type="submission" date="2017-03" db="EMBL/GenBank/DDBJ databases">
        <title>WGS assembly of Porphyra umbilicalis.</title>
        <authorList>
            <person name="Brawley S.H."/>
            <person name="Blouin N.A."/>
            <person name="Ficko-Blean E."/>
            <person name="Wheeler G.L."/>
            <person name="Lohr M."/>
            <person name="Goodson H.V."/>
            <person name="Jenkins J.W."/>
            <person name="Blaby-Haas C.E."/>
            <person name="Helliwell K.E."/>
            <person name="Chan C."/>
            <person name="Marriage T."/>
            <person name="Bhattacharya D."/>
            <person name="Klein A.S."/>
            <person name="Badis Y."/>
            <person name="Brodie J."/>
            <person name="Cao Y."/>
            <person name="Collen J."/>
            <person name="Dittami S.M."/>
            <person name="Gachon C.M."/>
            <person name="Green B.R."/>
            <person name="Karpowicz S."/>
            <person name="Kim J.W."/>
            <person name="Kudahl U."/>
            <person name="Lin S."/>
            <person name="Michel G."/>
            <person name="Mittag M."/>
            <person name="Olson B.J."/>
            <person name="Pangilinan J."/>
            <person name="Peng Y."/>
            <person name="Qiu H."/>
            <person name="Shu S."/>
            <person name="Singer J.T."/>
            <person name="Smith A.G."/>
            <person name="Sprecher B.N."/>
            <person name="Wagner V."/>
            <person name="Wang W."/>
            <person name="Wang Z.-Y."/>
            <person name="Yan J."/>
            <person name="Yarish C."/>
            <person name="Zoeuner-Riek S."/>
            <person name="Zhuang Y."/>
            <person name="Zou Y."/>
            <person name="Lindquist E.A."/>
            <person name="Grimwood J."/>
            <person name="Barry K."/>
            <person name="Rokhsar D.S."/>
            <person name="Schmutz J."/>
            <person name="Stiller J.W."/>
            <person name="Grossman A.R."/>
            <person name="Prochnik S.E."/>
        </authorList>
    </citation>
    <scope>NUCLEOTIDE SEQUENCE [LARGE SCALE GENOMIC DNA]</scope>
    <source>
        <strain evidence="2">4086291</strain>
    </source>
</reference>
<evidence type="ECO:0000256" key="1">
    <source>
        <dbReference type="SAM" id="SignalP"/>
    </source>
</evidence>
<dbReference type="Proteomes" id="UP000218209">
    <property type="component" value="Unassembled WGS sequence"/>
</dbReference>
<organism evidence="2 3">
    <name type="scientific">Porphyra umbilicalis</name>
    <name type="common">Purple laver</name>
    <name type="synonym">Red alga</name>
    <dbReference type="NCBI Taxonomy" id="2786"/>
    <lineage>
        <taxon>Eukaryota</taxon>
        <taxon>Rhodophyta</taxon>
        <taxon>Bangiophyceae</taxon>
        <taxon>Bangiales</taxon>
        <taxon>Bangiaceae</taxon>
        <taxon>Porphyra</taxon>
    </lineage>
</organism>
<name>A0A1X6PJB9_PORUM</name>
<accession>A0A1X6PJB9</accession>
<dbReference type="EMBL" id="KV918768">
    <property type="protein sequence ID" value="OSX80763.1"/>
    <property type="molecule type" value="Genomic_DNA"/>
</dbReference>
<evidence type="ECO:0000313" key="2">
    <source>
        <dbReference type="EMBL" id="OSX80763.1"/>
    </source>
</evidence>
<dbReference type="AlphaFoldDB" id="A0A1X6PJB9"/>
<gene>
    <name evidence="2" type="ORF">BU14_0032s0021</name>
</gene>
<feature type="signal peptide" evidence="1">
    <location>
        <begin position="1"/>
        <end position="23"/>
    </location>
</feature>
<evidence type="ECO:0000313" key="3">
    <source>
        <dbReference type="Proteomes" id="UP000218209"/>
    </source>
</evidence>
<proteinExistence type="predicted"/>
<keyword evidence="1" id="KW-0732">Signal</keyword>
<protein>
    <submittedName>
        <fullName evidence="2">Uncharacterized protein</fullName>
    </submittedName>
</protein>
<keyword evidence="3" id="KW-1185">Reference proteome</keyword>
<sequence length="184" mass="18872">MARIRTFLATAALALSLVVAAVAVPTAAVPARVAAAPRAALAPAAAAAAHPLATLRRPAAGRQLSLGHLTEEEVAAVVQQVLAPLWDAFTSGALDGVLADFQAGKLDDMIPPQPDVLAGVDEIVALAKRGIPIVYELLDQLKAGEFDDFLTEAKSGTLEEFVDAVIAHVMEAWLASAPGPAAAE</sequence>